<sequence>MSSIFPIGVRRELSSSYGRPLIYLLIYEDGEDKGARQVGTVIPGGSMFKVVEFGPGVSPRIYRTNSINHVIVLSGEIDMQLGKGAIVHLSECDA</sequence>
<organism evidence="1 2">
    <name type="scientific">Microbulbifer echini</name>
    <dbReference type="NCBI Taxonomy" id="1529067"/>
    <lineage>
        <taxon>Bacteria</taxon>
        <taxon>Pseudomonadati</taxon>
        <taxon>Pseudomonadota</taxon>
        <taxon>Gammaproteobacteria</taxon>
        <taxon>Cellvibrionales</taxon>
        <taxon>Microbulbiferaceae</taxon>
        <taxon>Microbulbifer</taxon>
    </lineage>
</organism>
<keyword evidence="2" id="KW-1185">Reference proteome</keyword>
<evidence type="ECO:0000313" key="1">
    <source>
        <dbReference type="EMBL" id="MFA0792434.1"/>
    </source>
</evidence>
<dbReference type="Proteomes" id="UP001569414">
    <property type="component" value="Unassembled WGS sequence"/>
</dbReference>
<dbReference type="EMBL" id="JBGMEL010000025">
    <property type="protein sequence ID" value="MFA0792434.1"/>
    <property type="molecule type" value="Genomic_DNA"/>
</dbReference>
<dbReference type="InterPro" id="IPR014710">
    <property type="entry name" value="RmlC-like_jellyroll"/>
</dbReference>
<dbReference type="RefSeq" id="WP_299587308.1">
    <property type="nucleotide sequence ID" value="NZ_JBGMEL010000025.1"/>
</dbReference>
<protein>
    <recommendedName>
        <fullName evidence="3">Pirin C-terminal domain-containing protein</fullName>
    </recommendedName>
</protein>
<dbReference type="Gene3D" id="2.60.120.10">
    <property type="entry name" value="Jelly Rolls"/>
    <property type="match status" value="1"/>
</dbReference>
<gene>
    <name evidence="1" type="ORF">ACCI51_17995</name>
</gene>
<evidence type="ECO:0000313" key="2">
    <source>
        <dbReference type="Proteomes" id="UP001569414"/>
    </source>
</evidence>
<evidence type="ECO:0008006" key="3">
    <source>
        <dbReference type="Google" id="ProtNLM"/>
    </source>
</evidence>
<reference evidence="1 2" key="1">
    <citation type="submission" date="2024-08" db="EMBL/GenBank/DDBJ databases">
        <authorList>
            <person name="Ishaq N."/>
        </authorList>
    </citation>
    <scope>NUCLEOTIDE SEQUENCE [LARGE SCALE GENOMIC DNA]</scope>
    <source>
        <strain evidence="1 2">JCM 30400</strain>
    </source>
</reference>
<accession>A0ABV4NTB1</accession>
<name>A0ABV4NTB1_9GAMM</name>
<proteinExistence type="predicted"/>
<comment type="caution">
    <text evidence="1">The sequence shown here is derived from an EMBL/GenBank/DDBJ whole genome shotgun (WGS) entry which is preliminary data.</text>
</comment>